<dbReference type="SUPFAM" id="SSF64438">
    <property type="entry name" value="CNF1/YfiH-like putative cysteine hydrolases"/>
    <property type="match status" value="1"/>
</dbReference>
<dbReference type="InterPro" id="IPR011324">
    <property type="entry name" value="Cytotoxic_necrot_fac-like_cat"/>
</dbReference>
<dbReference type="InterPro" id="IPR038592">
    <property type="entry name" value="CheD-like_sf"/>
</dbReference>
<dbReference type="CDD" id="cd16352">
    <property type="entry name" value="CheD"/>
    <property type="match status" value="1"/>
</dbReference>
<evidence type="ECO:0000313" key="5">
    <source>
        <dbReference type="Proteomes" id="UP001548590"/>
    </source>
</evidence>
<dbReference type="InterPro" id="IPR005659">
    <property type="entry name" value="Chemorcpt_Glu_NH3ase_CheD"/>
</dbReference>
<dbReference type="Pfam" id="PF03975">
    <property type="entry name" value="CheD"/>
    <property type="match status" value="1"/>
</dbReference>
<accession>A0ABV2CRG6</accession>
<dbReference type="HAMAP" id="MF_01440">
    <property type="entry name" value="CheD"/>
    <property type="match status" value="1"/>
</dbReference>
<keyword evidence="5" id="KW-1185">Reference proteome</keyword>
<organism evidence="4 5">
    <name type="scientific">Uliginosibacterium paludis</name>
    <dbReference type="NCBI Taxonomy" id="1615952"/>
    <lineage>
        <taxon>Bacteria</taxon>
        <taxon>Pseudomonadati</taxon>
        <taxon>Pseudomonadota</taxon>
        <taxon>Betaproteobacteria</taxon>
        <taxon>Rhodocyclales</taxon>
        <taxon>Zoogloeaceae</taxon>
        <taxon>Uliginosibacterium</taxon>
    </lineage>
</organism>
<keyword evidence="2 3" id="KW-0378">Hydrolase</keyword>
<gene>
    <name evidence="3" type="primary">cheD</name>
    <name evidence="4" type="ORF">ABVT11_11775</name>
</gene>
<dbReference type="Proteomes" id="UP001548590">
    <property type="component" value="Unassembled WGS sequence"/>
</dbReference>
<evidence type="ECO:0000256" key="1">
    <source>
        <dbReference type="ARBA" id="ARBA00022500"/>
    </source>
</evidence>
<sequence>MDGIESGHHEIYLQPGEYLVAGPGCRIRTLLGSCVSIVLWHPKRQVGAMSHCLLPSRGRKARPDRSDARYLDEAFSLILGELAGLDVPLSGCQAKIFGGGNMFPEHARSDQMHIGRKNGDMARLLIEAAGIPTVSEHLFGVGYRTIVFDTGSGDVWVRQVSNAAGIEAGS</sequence>
<evidence type="ECO:0000313" key="4">
    <source>
        <dbReference type="EMBL" id="MET1490504.1"/>
    </source>
</evidence>
<comment type="function">
    <text evidence="3">Probably deamidates glutamine residues to glutamate on methyl-accepting chemotaxis receptors (MCPs), playing an important role in chemotaxis.</text>
</comment>
<dbReference type="PANTHER" id="PTHR35147">
    <property type="entry name" value="CHEMORECEPTOR GLUTAMINE DEAMIDASE CHED-RELATED"/>
    <property type="match status" value="1"/>
</dbReference>
<keyword evidence="1 3" id="KW-0145">Chemotaxis</keyword>
<protein>
    <recommendedName>
        <fullName evidence="3">Probable chemoreceptor glutamine deamidase CheD</fullName>
        <ecNumber evidence="3">3.5.1.44</ecNumber>
    </recommendedName>
</protein>
<dbReference type="Gene3D" id="3.30.1330.200">
    <property type="match status" value="1"/>
</dbReference>
<reference evidence="4 5" key="1">
    <citation type="submission" date="2024-07" db="EMBL/GenBank/DDBJ databases">
        <title>Uliginosibacterium paludis KCTC:42655.</title>
        <authorList>
            <person name="Kim M.K."/>
        </authorList>
    </citation>
    <scope>NUCLEOTIDE SEQUENCE [LARGE SCALE GENOMIC DNA]</scope>
    <source>
        <strain evidence="4 5">KCTC 42655</strain>
    </source>
</reference>
<comment type="caution">
    <text evidence="4">The sequence shown here is derived from an EMBL/GenBank/DDBJ whole genome shotgun (WGS) entry which is preliminary data.</text>
</comment>
<name>A0ABV2CRG6_9RHOO</name>
<dbReference type="EC" id="3.5.1.44" evidence="3"/>
<comment type="similarity">
    <text evidence="3">Belongs to the CheD family.</text>
</comment>
<dbReference type="RefSeq" id="WP_345927861.1">
    <property type="nucleotide sequence ID" value="NZ_JBDIVF010000004.1"/>
</dbReference>
<dbReference type="PANTHER" id="PTHR35147:SF3">
    <property type="entry name" value="CHEMORECEPTOR GLUTAMINE DEAMIDASE CHED 1-RELATED"/>
    <property type="match status" value="1"/>
</dbReference>
<evidence type="ECO:0000256" key="3">
    <source>
        <dbReference type="HAMAP-Rule" id="MF_01440"/>
    </source>
</evidence>
<dbReference type="EMBL" id="JBEWLZ010000006">
    <property type="protein sequence ID" value="MET1490504.1"/>
    <property type="molecule type" value="Genomic_DNA"/>
</dbReference>
<proteinExistence type="inferred from homology"/>
<comment type="catalytic activity">
    <reaction evidence="3">
        <text>L-glutaminyl-[protein] + H2O = L-glutamyl-[protein] + NH4(+)</text>
        <dbReference type="Rhea" id="RHEA:16441"/>
        <dbReference type="Rhea" id="RHEA-COMP:10207"/>
        <dbReference type="Rhea" id="RHEA-COMP:10208"/>
        <dbReference type="ChEBI" id="CHEBI:15377"/>
        <dbReference type="ChEBI" id="CHEBI:28938"/>
        <dbReference type="ChEBI" id="CHEBI:29973"/>
        <dbReference type="ChEBI" id="CHEBI:30011"/>
        <dbReference type="EC" id="3.5.1.44"/>
    </reaction>
</comment>
<evidence type="ECO:0000256" key="2">
    <source>
        <dbReference type="ARBA" id="ARBA00022801"/>
    </source>
</evidence>